<evidence type="ECO:0000256" key="1">
    <source>
        <dbReference type="PIRSR" id="PIRSR006661-1"/>
    </source>
</evidence>
<dbReference type="InterPro" id="IPR014729">
    <property type="entry name" value="Rossmann-like_a/b/a_fold"/>
</dbReference>
<feature type="active site" description="Nucleophile and sulfur donor" evidence="1">
    <location>
        <position position="181"/>
    </location>
</feature>
<feature type="domain" description="NAD/GMP synthase" evidence="2">
    <location>
        <begin position="23"/>
        <end position="88"/>
    </location>
</feature>
<evidence type="ECO:0000313" key="3">
    <source>
        <dbReference type="EMBL" id="TWU27343.1"/>
    </source>
</evidence>
<evidence type="ECO:0000259" key="2">
    <source>
        <dbReference type="Pfam" id="PF02540"/>
    </source>
</evidence>
<dbReference type="PIRSF" id="PIRSF006661">
    <property type="entry name" value="PP-lp_UCP006661"/>
    <property type="match status" value="1"/>
</dbReference>
<name>A0A5C6CQZ3_9BACT</name>
<dbReference type="InterPro" id="IPR005232">
    <property type="entry name" value="LarE"/>
</dbReference>
<dbReference type="NCBIfam" id="TIGR00268">
    <property type="entry name" value="ATP-dependent sacrificial sulfur transferase LarE"/>
    <property type="match status" value="1"/>
</dbReference>
<protein>
    <submittedName>
        <fullName evidence="3">tRNA-specific 2-thiouridylase MnmA</fullName>
    </submittedName>
</protein>
<evidence type="ECO:0000313" key="4">
    <source>
        <dbReference type="Proteomes" id="UP000318437"/>
    </source>
</evidence>
<dbReference type="AlphaFoldDB" id="A0A5C6CQZ3"/>
<dbReference type="SUPFAM" id="SSF52402">
    <property type="entry name" value="Adenine nucleotide alpha hydrolases-like"/>
    <property type="match status" value="1"/>
</dbReference>
<dbReference type="RefSeq" id="WP_231936295.1">
    <property type="nucleotide sequence ID" value="NZ_SJPS01000003.1"/>
</dbReference>
<dbReference type="PANTHER" id="PTHR43169">
    <property type="entry name" value="EXSB FAMILY PROTEIN"/>
    <property type="match status" value="1"/>
</dbReference>
<dbReference type="PANTHER" id="PTHR43169:SF2">
    <property type="entry name" value="NAD_GMP SYNTHASE DOMAIN-CONTAINING PROTEIN"/>
    <property type="match status" value="1"/>
</dbReference>
<proteinExistence type="predicted"/>
<gene>
    <name evidence="3" type="ORF">Pla144_21150</name>
</gene>
<dbReference type="EMBL" id="SJPS01000003">
    <property type="protein sequence ID" value="TWU27343.1"/>
    <property type="molecule type" value="Genomic_DNA"/>
</dbReference>
<organism evidence="3 4">
    <name type="scientific">Bythopirellula polymerisocia</name>
    <dbReference type="NCBI Taxonomy" id="2528003"/>
    <lineage>
        <taxon>Bacteria</taxon>
        <taxon>Pseudomonadati</taxon>
        <taxon>Planctomycetota</taxon>
        <taxon>Planctomycetia</taxon>
        <taxon>Pirellulales</taxon>
        <taxon>Lacipirellulaceae</taxon>
        <taxon>Bythopirellula</taxon>
    </lineage>
</organism>
<dbReference type="GO" id="GO:0006163">
    <property type="term" value="P:purine nucleotide metabolic process"/>
    <property type="evidence" value="ECO:0007669"/>
    <property type="project" value="UniProtKB-ARBA"/>
</dbReference>
<dbReference type="GO" id="GO:0016783">
    <property type="term" value="F:sulfurtransferase activity"/>
    <property type="evidence" value="ECO:0007669"/>
    <property type="project" value="InterPro"/>
</dbReference>
<dbReference type="Proteomes" id="UP000318437">
    <property type="component" value="Unassembled WGS sequence"/>
</dbReference>
<comment type="caution">
    <text evidence="3">The sequence shown here is derived from an EMBL/GenBank/DDBJ whole genome shotgun (WGS) entry which is preliminary data.</text>
</comment>
<sequence length="286" mass="30934">MSQSFPISVADAQQGLLEYLGELSGCVVAYSGGVDSAVVAKAAQLALGERALAVTGVSASLAAGELDTAQRIAASIGIRHETLHTDELADVGYLKNEPTRCWHCKNELYSQIRRLAVQRGFAAIANGTNIDDLGDFRPGLQAAEEHGVVSPLVACGVNKQKVRELAQAWGLEVWDKPASPCLSSRVVYGLDITPERLARIDAAEAFLRELGFSSVRVRCHQDELARLEVDANEVARLAEPHQRTAIANRLREIGFRYVTVDLEGFRSGSFTQLVSVDQLTLSCSKD</sequence>
<dbReference type="InterPro" id="IPR052188">
    <property type="entry name" value="Ni-pincer_cofactor_biosynth"/>
</dbReference>
<dbReference type="Gene3D" id="3.40.50.620">
    <property type="entry name" value="HUPs"/>
    <property type="match status" value="1"/>
</dbReference>
<dbReference type="InterPro" id="IPR022310">
    <property type="entry name" value="NAD/GMP_synthase"/>
</dbReference>
<dbReference type="CDD" id="cd01990">
    <property type="entry name" value="LarE-like"/>
    <property type="match status" value="1"/>
</dbReference>
<dbReference type="Pfam" id="PF02540">
    <property type="entry name" value="NAD_synthase"/>
    <property type="match status" value="1"/>
</dbReference>
<accession>A0A5C6CQZ3</accession>
<keyword evidence="4" id="KW-1185">Reference proteome</keyword>
<reference evidence="3 4" key="1">
    <citation type="submission" date="2019-02" db="EMBL/GenBank/DDBJ databases">
        <title>Deep-cultivation of Planctomycetes and their phenomic and genomic characterization uncovers novel biology.</title>
        <authorList>
            <person name="Wiegand S."/>
            <person name="Jogler M."/>
            <person name="Boedeker C."/>
            <person name="Pinto D."/>
            <person name="Vollmers J."/>
            <person name="Rivas-Marin E."/>
            <person name="Kohn T."/>
            <person name="Peeters S.H."/>
            <person name="Heuer A."/>
            <person name="Rast P."/>
            <person name="Oberbeckmann S."/>
            <person name="Bunk B."/>
            <person name="Jeske O."/>
            <person name="Meyerdierks A."/>
            <person name="Storesund J.E."/>
            <person name="Kallscheuer N."/>
            <person name="Luecker S."/>
            <person name="Lage O.M."/>
            <person name="Pohl T."/>
            <person name="Merkel B.J."/>
            <person name="Hornburger P."/>
            <person name="Mueller R.-W."/>
            <person name="Bruemmer F."/>
            <person name="Labrenz M."/>
            <person name="Spormann A.M."/>
            <person name="Op Den Camp H."/>
            <person name="Overmann J."/>
            <person name="Amann R."/>
            <person name="Jetten M.S.M."/>
            <person name="Mascher T."/>
            <person name="Medema M.H."/>
            <person name="Devos D.P."/>
            <person name="Kaster A.-K."/>
            <person name="Ovreas L."/>
            <person name="Rohde M."/>
            <person name="Galperin M.Y."/>
            <person name="Jogler C."/>
        </authorList>
    </citation>
    <scope>NUCLEOTIDE SEQUENCE [LARGE SCALE GENOMIC DNA]</scope>
    <source>
        <strain evidence="3 4">Pla144</strain>
    </source>
</reference>